<proteinExistence type="predicted"/>
<organism evidence="2 3">
    <name type="scientific">Albula glossodonta</name>
    <name type="common">roundjaw bonefish</name>
    <dbReference type="NCBI Taxonomy" id="121402"/>
    <lineage>
        <taxon>Eukaryota</taxon>
        <taxon>Metazoa</taxon>
        <taxon>Chordata</taxon>
        <taxon>Craniata</taxon>
        <taxon>Vertebrata</taxon>
        <taxon>Euteleostomi</taxon>
        <taxon>Actinopterygii</taxon>
        <taxon>Neopterygii</taxon>
        <taxon>Teleostei</taxon>
        <taxon>Albuliformes</taxon>
        <taxon>Albulidae</taxon>
        <taxon>Albula</taxon>
    </lineage>
</organism>
<feature type="region of interest" description="Disordered" evidence="1">
    <location>
        <begin position="79"/>
        <end position="102"/>
    </location>
</feature>
<comment type="caution">
    <text evidence="2">The sequence shown here is derived from an EMBL/GenBank/DDBJ whole genome shotgun (WGS) entry which is preliminary data.</text>
</comment>
<dbReference type="Proteomes" id="UP000824540">
    <property type="component" value="Unassembled WGS sequence"/>
</dbReference>
<sequence>MGAGNVAVGVCGLVINASPFSHRPEYLSAFGTEQRIERFVQILGPRKVVCDVSSMSAGVHDDLGERCLRAELRDLNAPPAPPAFPRFPRRTDGGGAQGLGPPSGNRLCMVPVWSGSRQDLWTSEILFCHMARPLRLVVYPGDVEPQINKVSLPGGADMMCVPLAEADDASASPAYPLEYNSVKQTVRSETD</sequence>
<evidence type="ECO:0000256" key="1">
    <source>
        <dbReference type="SAM" id="MobiDB-lite"/>
    </source>
</evidence>
<gene>
    <name evidence="2" type="ORF">JZ751_007891</name>
</gene>
<evidence type="ECO:0000313" key="2">
    <source>
        <dbReference type="EMBL" id="KAG9346073.1"/>
    </source>
</evidence>
<name>A0A8T2NYB9_9TELE</name>
<evidence type="ECO:0000313" key="3">
    <source>
        <dbReference type="Proteomes" id="UP000824540"/>
    </source>
</evidence>
<keyword evidence="3" id="KW-1185">Reference proteome</keyword>
<accession>A0A8T2NYB9</accession>
<dbReference type="EMBL" id="JAFBMS010000016">
    <property type="protein sequence ID" value="KAG9346073.1"/>
    <property type="molecule type" value="Genomic_DNA"/>
</dbReference>
<protein>
    <submittedName>
        <fullName evidence="2">Uncharacterized protein</fullName>
    </submittedName>
</protein>
<reference evidence="2" key="1">
    <citation type="thesis" date="2021" institute="BYU ScholarsArchive" country="Provo, UT, USA">
        <title>Applications of and Algorithms for Genome Assembly and Genomic Analyses with an Emphasis on Marine Teleosts.</title>
        <authorList>
            <person name="Pickett B.D."/>
        </authorList>
    </citation>
    <scope>NUCLEOTIDE SEQUENCE</scope>
    <source>
        <strain evidence="2">HI-2016</strain>
    </source>
</reference>
<dbReference type="AlphaFoldDB" id="A0A8T2NYB9"/>